<sequence>MADEYQDNYGAFVFNNYARNCELAMGTAMCDEAKADLLRNAATTNMRRTVCPQRPINKCGQGSTMWAKKWPNLNGQSGYLSLDSDSDSDSCCGSSTTCTCSKCCGSTYCSSSRSSLSYSSSGCCGCRCNCQVTKDHRHRKSRGHNTRMKSSDSSACTSSTSSSSSSSTYCSKNNTRAKSTGRCSVCHKPLDNVREKKMIASSQPSKYQGRNTMNAERYHRCKTSRENTPRLSRGRSMGRSGFYQGVNPEIRPGPYGNKFFTEEDVYRKYFRDPSVPRGMIVGPPDHVIYSPDKQEERQISYLG</sequence>
<feature type="compositionally biased region" description="Polar residues" evidence="1">
    <location>
        <begin position="172"/>
        <end position="182"/>
    </location>
</feature>
<dbReference type="Proteomes" id="UP000321570">
    <property type="component" value="Unassembled WGS sequence"/>
</dbReference>
<reference evidence="2 3" key="1">
    <citation type="submission" date="2019-07" db="EMBL/GenBank/DDBJ databases">
        <authorList>
            <person name="Jastrzebski P J."/>
            <person name="Paukszto L."/>
            <person name="Jastrzebski P J."/>
        </authorList>
    </citation>
    <scope>NUCLEOTIDE SEQUENCE [LARGE SCALE GENOMIC DNA]</scope>
    <source>
        <strain evidence="2 3">WMS-il1</strain>
    </source>
</reference>
<name>A0A564Z3N5_HYMDI</name>
<evidence type="ECO:0000313" key="3">
    <source>
        <dbReference type="Proteomes" id="UP000321570"/>
    </source>
</evidence>
<feature type="region of interest" description="Disordered" evidence="1">
    <location>
        <begin position="223"/>
        <end position="245"/>
    </location>
</feature>
<keyword evidence="3" id="KW-1185">Reference proteome</keyword>
<evidence type="ECO:0000313" key="2">
    <source>
        <dbReference type="EMBL" id="VUZ54095.1"/>
    </source>
</evidence>
<organism evidence="2 3">
    <name type="scientific">Hymenolepis diminuta</name>
    <name type="common">Rat tapeworm</name>
    <dbReference type="NCBI Taxonomy" id="6216"/>
    <lineage>
        <taxon>Eukaryota</taxon>
        <taxon>Metazoa</taxon>
        <taxon>Spiralia</taxon>
        <taxon>Lophotrochozoa</taxon>
        <taxon>Platyhelminthes</taxon>
        <taxon>Cestoda</taxon>
        <taxon>Eucestoda</taxon>
        <taxon>Cyclophyllidea</taxon>
        <taxon>Hymenolepididae</taxon>
        <taxon>Hymenolepis</taxon>
    </lineage>
</organism>
<proteinExistence type="predicted"/>
<dbReference type="EMBL" id="CABIJS010000610">
    <property type="protein sequence ID" value="VUZ54095.1"/>
    <property type="molecule type" value="Genomic_DNA"/>
</dbReference>
<accession>A0A564Z3N5</accession>
<evidence type="ECO:0000256" key="1">
    <source>
        <dbReference type="SAM" id="MobiDB-lite"/>
    </source>
</evidence>
<feature type="region of interest" description="Disordered" evidence="1">
    <location>
        <begin position="139"/>
        <end position="182"/>
    </location>
</feature>
<gene>
    <name evidence="2" type="ORF">WMSIL1_LOCUS12257</name>
</gene>
<feature type="compositionally biased region" description="Low complexity" evidence="1">
    <location>
        <begin position="151"/>
        <end position="171"/>
    </location>
</feature>
<dbReference type="AlphaFoldDB" id="A0A564Z3N5"/>
<protein>
    <submittedName>
        <fullName evidence="2">Uncharacterized protein</fullName>
    </submittedName>
</protein>